<sequence>MKALWSIVGFSVAAVIVGLGGPVRSEGGRTDAAIAAAVAGTTTRVDIERQASLVRALSTLPEKERAATGKNRGARCYYNCPPPIGSVTASPQVVSMPPGALGSVTIHWRWDQSATEAVTQHSCLWVSKGDESEAHLVKCKGPGLTYATTVGWIGSGNYIFRVAPGNPKGPFSKPVAGLFQLAQTIVVGAAL</sequence>
<evidence type="ECO:0000313" key="1">
    <source>
        <dbReference type="EMBL" id="APG04406.1"/>
    </source>
</evidence>
<name>A0A0G9H913_9GAMM</name>
<dbReference type="AlphaFoldDB" id="A0A0G9H913"/>
<proteinExistence type="predicted"/>
<dbReference type="STRING" id="1440763.BJI69_11190"/>
<protein>
    <submittedName>
        <fullName evidence="1">Uncharacterized protein</fullName>
    </submittedName>
</protein>
<keyword evidence="2" id="KW-1185">Reference proteome</keyword>
<evidence type="ECO:0000313" key="2">
    <source>
        <dbReference type="Proteomes" id="UP000182987"/>
    </source>
</evidence>
<gene>
    <name evidence="1" type="ORF">BJI69_11190</name>
</gene>
<dbReference type="PATRIC" id="fig|1440763.5.peg.2943"/>
<reference evidence="2" key="1">
    <citation type="submission" date="2016-09" db="EMBL/GenBank/DDBJ databases">
        <authorList>
            <person name="Lysoe E."/>
        </authorList>
    </citation>
    <scope>NUCLEOTIDE SEQUENCE [LARGE SCALE GENOMIC DNA]</scope>
    <source>
        <strain evidence="2">LJ96T</strain>
    </source>
</reference>
<organism evidence="1 2">
    <name type="scientific">Luteibacter rhizovicinus DSM 16549</name>
    <dbReference type="NCBI Taxonomy" id="1440763"/>
    <lineage>
        <taxon>Bacteria</taxon>
        <taxon>Pseudomonadati</taxon>
        <taxon>Pseudomonadota</taxon>
        <taxon>Gammaproteobacteria</taxon>
        <taxon>Lysobacterales</taxon>
        <taxon>Rhodanobacteraceae</taxon>
        <taxon>Luteibacter</taxon>
    </lineage>
</organism>
<accession>A0A0G9H913</accession>
<dbReference type="Proteomes" id="UP000182987">
    <property type="component" value="Chromosome"/>
</dbReference>
<dbReference type="EMBL" id="CP017480">
    <property type="protein sequence ID" value="APG04406.1"/>
    <property type="molecule type" value="Genomic_DNA"/>
</dbReference>
<dbReference type="KEGG" id="lrz:BJI69_11190"/>